<sequence>MPWLYPKLKPKALLWARPWQQQLQARLAALETIRFGDNCFVAETAQLFAERGRDIELGDRSHVGAGAFLHGPISIGREVGINHDCSFDGGSSGIRIGDYCRIAANVKIYAFNHGFGANALVCEQPVTSQGVLIEHDVWIGTGVAICDGVTIGAHAVIGMGSVVTKAVPEYEIWAGNPAQRIGDRRDKPDYHPG</sequence>
<evidence type="ECO:0000313" key="6">
    <source>
        <dbReference type="Proteomes" id="UP000501602"/>
    </source>
</evidence>
<evidence type="ECO:0000256" key="1">
    <source>
        <dbReference type="ARBA" id="ARBA00007274"/>
    </source>
</evidence>
<keyword evidence="4 5" id="KW-0012">Acyltransferase</keyword>
<accession>A0A6H1UIE8</accession>
<comment type="similarity">
    <text evidence="1">Belongs to the transferase hexapeptide repeat family.</text>
</comment>
<evidence type="ECO:0000256" key="2">
    <source>
        <dbReference type="ARBA" id="ARBA00022679"/>
    </source>
</evidence>
<keyword evidence="6" id="KW-1185">Reference proteome</keyword>
<proteinExistence type="inferred from homology"/>
<dbReference type="PROSITE" id="PS00101">
    <property type="entry name" value="HEXAPEP_TRANSFERASES"/>
    <property type="match status" value="1"/>
</dbReference>
<protein>
    <submittedName>
        <fullName evidence="5">Acyltransferase</fullName>
    </submittedName>
</protein>
<evidence type="ECO:0000256" key="4">
    <source>
        <dbReference type="ARBA" id="ARBA00023315"/>
    </source>
</evidence>
<dbReference type="PANTHER" id="PTHR23416">
    <property type="entry name" value="SIALIC ACID SYNTHASE-RELATED"/>
    <property type="match status" value="1"/>
</dbReference>
<dbReference type="CDD" id="cd04647">
    <property type="entry name" value="LbH_MAT_like"/>
    <property type="match status" value="1"/>
</dbReference>
<name>A0A6H1UIE8_9GAMM</name>
<evidence type="ECO:0000256" key="3">
    <source>
        <dbReference type="ARBA" id="ARBA00022737"/>
    </source>
</evidence>
<dbReference type="Pfam" id="PF00132">
    <property type="entry name" value="Hexapep"/>
    <property type="match status" value="1"/>
</dbReference>
<keyword evidence="3" id="KW-0677">Repeat</keyword>
<dbReference type="InterPro" id="IPR011004">
    <property type="entry name" value="Trimer_LpxA-like_sf"/>
</dbReference>
<keyword evidence="2 5" id="KW-0808">Transferase</keyword>
<dbReference type="InterPro" id="IPR001451">
    <property type="entry name" value="Hexapep"/>
</dbReference>
<dbReference type="SUPFAM" id="SSF51161">
    <property type="entry name" value="Trimeric LpxA-like enzymes"/>
    <property type="match status" value="1"/>
</dbReference>
<dbReference type="Gene3D" id="2.160.10.10">
    <property type="entry name" value="Hexapeptide repeat proteins"/>
    <property type="match status" value="1"/>
</dbReference>
<dbReference type="GO" id="GO:0005829">
    <property type="term" value="C:cytosol"/>
    <property type="evidence" value="ECO:0007669"/>
    <property type="project" value="TreeGrafter"/>
</dbReference>
<dbReference type="PANTHER" id="PTHR23416:SF23">
    <property type="entry name" value="ACETYLTRANSFERASE C18B11.09C-RELATED"/>
    <property type="match status" value="1"/>
</dbReference>
<organism evidence="5 6">
    <name type="scientific">Ferrimonas lipolytica</name>
    <dbReference type="NCBI Taxonomy" id="2724191"/>
    <lineage>
        <taxon>Bacteria</taxon>
        <taxon>Pseudomonadati</taxon>
        <taxon>Pseudomonadota</taxon>
        <taxon>Gammaproteobacteria</taxon>
        <taxon>Alteromonadales</taxon>
        <taxon>Ferrimonadaceae</taxon>
        <taxon>Ferrimonas</taxon>
    </lineage>
</organism>
<dbReference type="GO" id="GO:0008374">
    <property type="term" value="F:O-acyltransferase activity"/>
    <property type="evidence" value="ECO:0007669"/>
    <property type="project" value="TreeGrafter"/>
</dbReference>
<dbReference type="KEGG" id="fes:HER31_11080"/>
<dbReference type="RefSeq" id="WP_168663295.1">
    <property type="nucleotide sequence ID" value="NZ_CP051180.1"/>
</dbReference>
<evidence type="ECO:0000313" key="5">
    <source>
        <dbReference type="EMBL" id="QIZ78885.1"/>
    </source>
</evidence>
<dbReference type="Pfam" id="PF14602">
    <property type="entry name" value="Hexapep_2"/>
    <property type="match status" value="1"/>
</dbReference>
<dbReference type="EMBL" id="CP051180">
    <property type="protein sequence ID" value="QIZ78885.1"/>
    <property type="molecule type" value="Genomic_DNA"/>
</dbReference>
<dbReference type="AlphaFoldDB" id="A0A6H1UIE8"/>
<dbReference type="InterPro" id="IPR018357">
    <property type="entry name" value="Hexapep_transf_CS"/>
</dbReference>
<dbReference type="InterPro" id="IPR051159">
    <property type="entry name" value="Hexapeptide_acetyltransf"/>
</dbReference>
<gene>
    <name evidence="5" type="ORF">HER31_11080</name>
</gene>
<dbReference type="Proteomes" id="UP000501602">
    <property type="component" value="Chromosome"/>
</dbReference>
<reference evidence="5 6" key="1">
    <citation type="submission" date="2020-04" db="EMBL/GenBank/DDBJ databases">
        <title>Ferrimonas sp. S7 isolated from sea water.</title>
        <authorList>
            <person name="Bae S.S."/>
            <person name="Baek K."/>
        </authorList>
    </citation>
    <scope>NUCLEOTIDE SEQUENCE [LARGE SCALE GENOMIC DNA]</scope>
    <source>
        <strain evidence="5 6">S7</strain>
    </source>
</reference>